<dbReference type="PROSITE" id="PS50235">
    <property type="entry name" value="USP_3"/>
    <property type="match status" value="1"/>
</dbReference>
<reference evidence="4" key="1">
    <citation type="submission" date="2025-08" db="UniProtKB">
        <authorList>
            <consortium name="RefSeq"/>
        </authorList>
    </citation>
    <scope>IDENTIFICATION</scope>
    <source>
        <tissue evidence="4">Muscle</tissue>
    </source>
</reference>
<accession>A0A6I9NFI6</accession>
<dbReference type="GeneID" id="104949321"/>
<dbReference type="PROSITE" id="PS00973">
    <property type="entry name" value="USP_2"/>
    <property type="match status" value="1"/>
</dbReference>
<feature type="compositionally biased region" description="Basic and acidic residues" evidence="1">
    <location>
        <begin position="348"/>
        <end position="415"/>
    </location>
</feature>
<dbReference type="InterPro" id="IPR050164">
    <property type="entry name" value="Peptidase_C19"/>
</dbReference>
<gene>
    <name evidence="4" type="primary">LOC104949321</name>
</gene>
<feature type="compositionally biased region" description="Basic and acidic residues" evidence="1">
    <location>
        <begin position="296"/>
        <end position="309"/>
    </location>
</feature>
<dbReference type="Pfam" id="PF00443">
    <property type="entry name" value="UCH"/>
    <property type="match status" value="1"/>
</dbReference>
<dbReference type="GO" id="GO:0005634">
    <property type="term" value="C:nucleus"/>
    <property type="evidence" value="ECO:0007669"/>
    <property type="project" value="TreeGrafter"/>
</dbReference>
<sequence length="610" mass="69854">MTKDFREAVERLPSENTKHIDLQLQSLFGDLKSRTAKTNDITKKLGIKDVSRQQDAAEYYEKILRLTSDDASKIFHGQLTHMTRCSSCGTKTGADRAFWHLPLVLEESYLQIFCVEKGIEEFFRASHSNGENQMYCDGCRAKSDATTKCVIKHHPEVLTLLLKRFEFDHYSNSYVKVNCTVDVPFTLQIPENQPYELYAMVEHSGDLRSGHYIATIKSEDDGRWYSFNDRWVTELDSQPFQSDKVEKSSSAYLLFYRKEKVPAAGTQDQSPAKRREREEAEGTAEEGKDAAATAFIDRDEGRGIKDKARVTSRKPGLSPDISNVESKEGQQKMWQAYGADVEQQGDGLRTETDVEVDKKGKTDPFPLIEDRRVDGRKQNMSEDRQGIEARRRREDRRDIEGAKEQKRGDDKHVQRTETSMTEDQDRRGLDDVRQQKTSVPHVTPEDVDEERPAKEQERKPFPNRGDSSRKQFIVKTIEEETIKTCSGTQRSIETKIIVIKTREKPAQQERLSYNFSDMKLSEQQKPGTKRHIVNVPTSAIDSNAERKPKVSDTQEQAAENQHAMKEIGEEEIISRGHHALKEKNGKGKKKKTISCIWKPCKHANQTSESD</sequence>
<keyword evidence="3" id="KW-1185">Reference proteome</keyword>
<dbReference type="KEGG" id="ncc:104949321"/>
<dbReference type="AlphaFoldDB" id="A0A6I9NFI6"/>
<feature type="compositionally biased region" description="Basic and acidic residues" evidence="1">
    <location>
        <begin position="543"/>
        <end position="552"/>
    </location>
</feature>
<feature type="region of interest" description="Disordered" evidence="1">
    <location>
        <begin position="263"/>
        <end position="470"/>
    </location>
</feature>
<evidence type="ECO:0000259" key="2">
    <source>
        <dbReference type="PROSITE" id="PS50235"/>
    </source>
</evidence>
<evidence type="ECO:0000256" key="1">
    <source>
        <dbReference type="SAM" id="MobiDB-lite"/>
    </source>
</evidence>
<dbReference type="InterPro" id="IPR028889">
    <property type="entry name" value="USP"/>
</dbReference>
<name>A0A6I9NFI6_9TELE</name>
<feature type="region of interest" description="Disordered" evidence="1">
    <location>
        <begin position="519"/>
        <end position="610"/>
    </location>
</feature>
<dbReference type="GO" id="GO:0004843">
    <property type="term" value="F:cysteine-type deubiquitinase activity"/>
    <property type="evidence" value="ECO:0007669"/>
    <property type="project" value="InterPro"/>
</dbReference>
<dbReference type="InterPro" id="IPR038765">
    <property type="entry name" value="Papain-like_cys_pep_sf"/>
</dbReference>
<evidence type="ECO:0000313" key="4">
    <source>
        <dbReference type="RefSeq" id="XP_010773968.1"/>
    </source>
</evidence>
<feature type="compositionally biased region" description="Basic and acidic residues" evidence="1">
    <location>
        <begin position="450"/>
        <end position="460"/>
    </location>
</feature>
<dbReference type="PANTHER" id="PTHR24006:SF899">
    <property type="entry name" value="UBIQUITIN CARBOXYL-TERMINAL HYDROLASE"/>
    <property type="match status" value="1"/>
</dbReference>
<dbReference type="RefSeq" id="XP_010773968.1">
    <property type="nucleotide sequence ID" value="XM_010775666.1"/>
</dbReference>
<feature type="compositionally biased region" description="Basic and acidic residues" evidence="1">
    <location>
        <begin position="271"/>
        <end position="289"/>
    </location>
</feature>
<evidence type="ECO:0000313" key="3">
    <source>
        <dbReference type="Proteomes" id="UP000504611"/>
    </source>
</evidence>
<dbReference type="InterPro" id="IPR018200">
    <property type="entry name" value="USP_CS"/>
</dbReference>
<dbReference type="GO" id="GO:0016579">
    <property type="term" value="P:protein deubiquitination"/>
    <property type="evidence" value="ECO:0007669"/>
    <property type="project" value="InterPro"/>
</dbReference>
<dbReference type="PANTHER" id="PTHR24006">
    <property type="entry name" value="UBIQUITIN CARBOXYL-TERMINAL HYDROLASE"/>
    <property type="match status" value="1"/>
</dbReference>
<keyword evidence="4" id="KW-0378">Hydrolase</keyword>
<proteinExistence type="predicted"/>
<organism evidence="3 4">
    <name type="scientific">Notothenia coriiceps</name>
    <name type="common">black rockcod</name>
    <dbReference type="NCBI Taxonomy" id="8208"/>
    <lineage>
        <taxon>Eukaryota</taxon>
        <taxon>Metazoa</taxon>
        <taxon>Chordata</taxon>
        <taxon>Craniata</taxon>
        <taxon>Vertebrata</taxon>
        <taxon>Euteleostomi</taxon>
        <taxon>Actinopterygii</taxon>
        <taxon>Neopterygii</taxon>
        <taxon>Teleostei</taxon>
        <taxon>Neoteleostei</taxon>
        <taxon>Acanthomorphata</taxon>
        <taxon>Eupercaria</taxon>
        <taxon>Perciformes</taxon>
        <taxon>Notothenioidei</taxon>
        <taxon>Nototheniidae</taxon>
        <taxon>Notothenia</taxon>
    </lineage>
</organism>
<dbReference type="SUPFAM" id="SSF54001">
    <property type="entry name" value="Cysteine proteinases"/>
    <property type="match status" value="1"/>
</dbReference>
<feature type="compositionally biased region" description="Basic and acidic residues" evidence="1">
    <location>
        <begin position="423"/>
        <end position="434"/>
    </location>
</feature>
<feature type="domain" description="USP" evidence="2">
    <location>
        <begin position="1"/>
        <end position="259"/>
    </location>
</feature>
<protein>
    <submittedName>
        <fullName evidence="4">Probable ubiquitin carboxyl-terminal hydrolase creB</fullName>
    </submittedName>
</protein>
<dbReference type="InterPro" id="IPR001394">
    <property type="entry name" value="Peptidase_C19_UCH"/>
</dbReference>
<dbReference type="GO" id="GO:0005829">
    <property type="term" value="C:cytosol"/>
    <property type="evidence" value="ECO:0007669"/>
    <property type="project" value="TreeGrafter"/>
</dbReference>
<dbReference type="Proteomes" id="UP000504611">
    <property type="component" value="Unplaced"/>
</dbReference>
<dbReference type="CDD" id="cd02257">
    <property type="entry name" value="Peptidase_C19"/>
    <property type="match status" value="1"/>
</dbReference>
<dbReference type="Gene3D" id="3.90.70.10">
    <property type="entry name" value="Cysteine proteinases"/>
    <property type="match status" value="1"/>
</dbReference>
<dbReference type="OrthoDB" id="292964at2759"/>